<dbReference type="SUPFAM" id="SSF103642">
    <property type="entry name" value="Sec-C motif"/>
    <property type="match status" value="1"/>
</dbReference>
<dbReference type="InterPro" id="IPR024047">
    <property type="entry name" value="MM3350-like_sf"/>
</dbReference>
<evidence type="ECO:0000259" key="2">
    <source>
        <dbReference type="Pfam" id="PF07929"/>
    </source>
</evidence>
<dbReference type="Pfam" id="PF02810">
    <property type="entry name" value="SEC-C"/>
    <property type="match status" value="1"/>
</dbReference>
<dbReference type="Gene3D" id="3.10.450.50">
    <property type="match status" value="1"/>
</dbReference>
<organism evidence="3 4">
    <name type="scientific">Sellimonas catena</name>
    <dbReference type="NCBI Taxonomy" id="2994035"/>
    <lineage>
        <taxon>Bacteria</taxon>
        <taxon>Bacillati</taxon>
        <taxon>Bacillota</taxon>
        <taxon>Clostridia</taxon>
        <taxon>Lachnospirales</taxon>
        <taxon>Lachnospiraceae</taxon>
        <taxon>Sellimonas</taxon>
    </lineage>
</organism>
<sequence length="624" mass="72423">MKTFQIKLAEKKTKPPVWKRCIVPGGITFSQLAVILEAIAETEVSEQYEFEFYQAGIQLREWREGEQAVRRYNFDYWCSSDTYIDDLMGREPWFTFRTGKEKEYRVTIEKCVTDEKPYPYILKQKESPDSRTWMDVEKANQELRGQFQVTYGDPDYRTFDELKQEMKTGSFGLRGAEKPVSRAERNEKSSETKLREFADLLQKHLAENRNAQERYTRNPEMAEIMSSWTKEELKSLAEDLELKGYHSLKKDILVGKIKEELLKPSVMERQMMMFSDEEIAAFESVLKTTGYYPVRKDLELLEGFYNLAYAGIYNDNFAAVPDEVKKIYKKVNTPKFRKKRKRAFWMIRCLTMVIFLYVLAPISVIKEMLVKCLGEDISEEEFREIFAWIPDYQNPCVIRGEWVIYKEVLPQGLYNKIKESQGDLEYYIPEQEEILDYTGHGYPSRDTCCRKVKEFLIKRMKIEEEQTENLMQGIYSKISLGGGPSDVTEIFEEEGIIFPDETTVRDFIALLIELNNSTRMIQNRGWTPSEMTKKRPVLPEGQKPTIVPMSSLAAEQLKQASNELQQMGFTVDLDSGADEVETVFMPDGIAGHTVKGTKKIYPNDPCPCGSGKKYKKCCGKSKKG</sequence>
<dbReference type="Proteomes" id="UP001145094">
    <property type="component" value="Unassembled WGS sequence"/>
</dbReference>
<dbReference type="SUPFAM" id="SSF159941">
    <property type="entry name" value="MM3350-like"/>
    <property type="match status" value="1"/>
</dbReference>
<protein>
    <recommendedName>
        <fullName evidence="2">Plasmid pRiA4b Orf3-like domain-containing protein</fullName>
    </recommendedName>
</protein>
<keyword evidence="1" id="KW-0812">Transmembrane</keyword>
<proteinExistence type="predicted"/>
<keyword evidence="1" id="KW-1133">Transmembrane helix</keyword>
<reference evidence="3" key="3">
    <citation type="journal article" date="2023" name="Int. J. Syst. Evol. Microbiol.">
        <title>Sellimonas catena sp. nov., isolated from human faeces.</title>
        <authorList>
            <person name="Hisatomi A."/>
            <person name="Ohkuma M."/>
            <person name="Sakamoto M."/>
        </authorList>
    </citation>
    <scope>NUCLEOTIDE SEQUENCE</scope>
    <source>
        <strain evidence="3">18CBH55</strain>
    </source>
</reference>
<comment type="caution">
    <text evidence="3">The sequence shown here is derived from an EMBL/GenBank/DDBJ whole genome shotgun (WGS) entry which is preliminary data.</text>
</comment>
<accession>A0A9W6FG92</accession>
<dbReference type="InterPro" id="IPR004027">
    <property type="entry name" value="SEC_C_motif"/>
</dbReference>
<evidence type="ECO:0000256" key="1">
    <source>
        <dbReference type="SAM" id="Phobius"/>
    </source>
</evidence>
<evidence type="ECO:0000313" key="3">
    <source>
        <dbReference type="EMBL" id="GLG88792.1"/>
    </source>
</evidence>
<feature type="domain" description="Plasmid pRiA4b Orf3-like" evidence="2">
    <location>
        <begin position="3"/>
        <end position="125"/>
    </location>
</feature>
<reference evidence="3" key="1">
    <citation type="submission" date="2022-11" db="EMBL/GenBank/DDBJ databases">
        <title>Draft genome sequence of Sellimonas catena strain 18CBH55.</title>
        <authorList>
            <person name="Atsushi H."/>
            <person name="Moriya O."/>
            <person name="Mitsuo S."/>
        </authorList>
    </citation>
    <scope>NUCLEOTIDE SEQUENCE</scope>
    <source>
        <strain evidence="3">18CBH55</strain>
    </source>
</reference>
<name>A0A9W6FG92_9FIRM</name>
<dbReference type="Pfam" id="PF07929">
    <property type="entry name" value="PRiA4_ORF3"/>
    <property type="match status" value="1"/>
</dbReference>
<dbReference type="EMBL" id="BSCH01000001">
    <property type="protein sequence ID" value="GLG88792.1"/>
    <property type="molecule type" value="Genomic_DNA"/>
</dbReference>
<feature type="transmembrane region" description="Helical" evidence="1">
    <location>
        <begin position="345"/>
        <end position="365"/>
    </location>
</feature>
<gene>
    <name evidence="3" type="ORF">Selli2_02180</name>
</gene>
<dbReference type="Gene3D" id="3.10.290.30">
    <property type="entry name" value="MM3350-like"/>
    <property type="match status" value="1"/>
</dbReference>
<keyword evidence="1" id="KW-0472">Membrane</keyword>
<dbReference type="AlphaFoldDB" id="A0A9W6FG92"/>
<dbReference type="InterPro" id="IPR012912">
    <property type="entry name" value="Plasmid_pRiA4b_Orf3-like"/>
</dbReference>
<dbReference type="RefSeq" id="WP_281844246.1">
    <property type="nucleotide sequence ID" value="NZ_BSCH01000001.1"/>
</dbReference>
<reference evidence="3" key="2">
    <citation type="submission" date="2022-11" db="EMBL/GenBank/DDBJ databases">
        <title>Draft genome sequence of Sellimonas catena strain 18CBH55.</title>
        <authorList>
            <person name="Hisatomi A."/>
            <person name="Ohkuma M."/>
            <person name="Sakamoto M."/>
        </authorList>
    </citation>
    <scope>NUCLEOTIDE SEQUENCE</scope>
    <source>
        <strain evidence="3">18CBH55</strain>
    </source>
</reference>
<evidence type="ECO:0000313" key="4">
    <source>
        <dbReference type="Proteomes" id="UP001145094"/>
    </source>
</evidence>